<feature type="compositionally biased region" description="Low complexity" evidence="10">
    <location>
        <begin position="513"/>
        <end position="528"/>
    </location>
</feature>
<dbReference type="InterPro" id="IPR000679">
    <property type="entry name" value="Znf_GATA"/>
</dbReference>
<evidence type="ECO:0000256" key="3">
    <source>
        <dbReference type="ARBA" id="ARBA00022771"/>
    </source>
</evidence>
<dbReference type="InterPro" id="IPR013088">
    <property type="entry name" value="Znf_NHR/GATA"/>
</dbReference>
<keyword evidence="3 9" id="KW-0863">Zinc-finger</keyword>
<evidence type="ECO:0000256" key="10">
    <source>
        <dbReference type="SAM" id="MobiDB-lite"/>
    </source>
</evidence>
<dbReference type="SMART" id="SM00401">
    <property type="entry name" value="ZnF_GATA"/>
    <property type="match status" value="2"/>
</dbReference>
<keyword evidence="6" id="KW-0238">DNA-binding</keyword>
<evidence type="ECO:0000313" key="12">
    <source>
        <dbReference type="EMBL" id="KAK6167801.1"/>
    </source>
</evidence>
<dbReference type="GO" id="GO:0008270">
    <property type="term" value="F:zinc ion binding"/>
    <property type="evidence" value="ECO:0007669"/>
    <property type="project" value="UniProtKB-KW"/>
</dbReference>
<protein>
    <recommendedName>
        <fullName evidence="11">GATA-type domain-containing protein</fullName>
    </recommendedName>
</protein>
<dbReference type="GO" id="GO:0000122">
    <property type="term" value="P:negative regulation of transcription by RNA polymerase II"/>
    <property type="evidence" value="ECO:0007669"/>
    <property type="project" value="TreeGrafter"/>
</dbReference>
<keyword evidence="7" id="KW-0804">Transcription</keyword>
<dbReference type="Proteomes" id="UP001347796">
    <property type="component" value="Unassembled WGS sequence"/>
</dbReference>
<evidence type="ECO:0000256" key="2">
    <source>
        <dbReference type="ARBA" id="ARBA00022723"/>
    </source>
</evidence>
<dbReference type="GO" id="GO:0045944">
    <property type="term" value="P:positive regulation of transcription by RNA polymerase II"/>
    <property type="evidence" value="ECO:0007669"/>
    <property type="project" value="TreeGrafter"/>
</dbReference>
<feature type="region of interest" description="Disordered" evidence="10">
    <location>
        <begin position="337"/>
        <end position="357"/>
    </location>
</feature>
<evidence type="ECO:0000256" key="5">
    <source>
        <dbReference type="ARBA" id="ARBA00023015"/>
    </source>
</evidence>
<dbReference type="PROSITE" id="PS00344">
    <property type="entry name" value="GATA_ZN_FINGER_1"/>
    <property type="match status" value="2"/>
</dbReference>
<dbReference type="FunFam" id="3.30.50.10:FF:000032">
    <property type="entry name" value="Transcription factor GATA-3"/>
    <property type="match status" value="1"/>
</dbReference>
<feature type="compositionally biased region" description="Low complexity" evidence="10">
    <location>
        <begin position="11"/>
        <end position="22"/>
    </location>
</feature>
<dbReference type="PANTHER" id="PTHR10071:SF281">
    <property type="entry name" value="BOX A-BINDING FACTOR-RELATED"/>
    <property type="match status" value="1"/>
</dbReference>
<evidence type="ECO:0000256" key="7">
    <source>
        <dbReference type="ARBA" id="ARBA00023163"/>
    </source>
</evidence>
<feature type="compositionally biased region" description="Basic and acidic residues" evidence="10">
    <location>
        <begin position="348"/>
        <end position="357"/>
    </location>
</feature>
<dbReference type="GO" id="GO:0045165">
    <property type="term" value="P:cell fate commitment"/>
    <property type="evidence" value="ECO:0007669"/>
    <property type="project" value="TreeGrafter"/>
</dbReference>
<dbReference type="InterPro" id="IPR039355">
    <property type="entry name" value="Transcription_factor_GATA"/>
</dbReference>
<dbReference type="GO" id="GO:0005634">
    <property type="term" value="C:nucleus"/>
    <property type="evidence" value="ECO:0007669"/>
    <property type="project" value="UniProtKB-SubCell"/>
</dbReference>
<accession>A0AAN8GCW8</accession>
<dbReference type="PANTHER" id="PTHR10071">
    <property type="entry name" value="TRANSCRIPTION FACTOR GATA FAMILY MEMBER"/>
    <property type="match status" value="1"/>
</dbReference>
<dbReference type="Gene3D" id="3.30.50.10">
    <property type="entry name" value="Erythroid Transcription Factor GATA-1, subunit A"/>
    <property type="match status" value="2"/>
</dbReference>
<comment type="subcellular location">
    <subcellularLocation>
        <location evidence="1">Nucleus</location>
    </subcellularLocation>
</comment>
<dbReference type="Pfam" id="PF00320">
    <property type="entry name" value="GATA"/>
    <property type="match status" value="2"/>
</dbReference>
<dbReference type="CDD" id="cd00202">
    <property type="entry name" value="ZnF_GATA"/>
    <property type="match status" value="2"/>
</dbReference>
<dbReference type="AlphaFoldDB" id="A0AAN8GCW8"/>
<feature type="region of interest" description="Disordered" evidence="10">
    <location>
        <begin position="475"/>
        <end position="537"/>
    </location>
</feature>
<comment type="caution">
    <text evidence="12">The sequence shown here is derived from an EMBL/GenBank/DDBJ whole genome shotgun (WGS) entry which is preliminary data.</text>
</comment>
<evidence type="ECO:0000259" key="11">
    <source>
        <dbReference type="PROSITE" id="PS50114"/>
    </source>
</evidence>
<sequence length="705" mass="76933">MSSSNGRWDGSTSPSSRQTPSTDPRRDEEEGRHRYERSATPSSEEQDTELHKPKTEDMVELNVGDSPSARHAVEVNGSEDRKPSPVLSSPGFIPIRHLHSQPHTPSQPYPQSHSPSVVHITQHQLPFVQRLVSVHQPHSPAGLVSITESHHPTVVTHLPPYDNPGQLLRTEDVEGFFNDLERPPPTSVSLTNHHYHAGTGNGNLTNLTNLSGGHLSGSHALYQHGSTLYHGQSGGIVAMPPSYSESGSSPYLQSALPPLYQSRLLPLGYGSVASRNGATPPPPSWTGTAASDSYNPTGTSPPKYTYLSTSEHASRPSGLSTYQGYTNSELSSAWNSYGGSTPSAMTQESRESPKSTDDFYSEGRECVSCGSMSTPLWRRDGTGHYICNACGIYTKMSANGRSDTKSSARSTLQDVDEERPRKFLEKQAGNSRRMGLACANCLTSTTTLWRRNAEGEPVCNACGLYYKLHQVNRPMSMKKDGIQTRKRKPRTPSKSKTPPKEQGQRHMTSDHVPSLPSLQLPAPQQSTPPHRPPQSQGLLDLTLNRTEASIVPETKPVLSSISTFYDSNSAVLRALTAPSNPPALLPMTSLASSLSQRYQMSDLGRTYPESESVRLYGQAELSGERIYTHTPQQHQLSGRMYTQIETHSDRTVYNLDSNLMLKPEPIFSPSPPKAVPVNDVMTETEQATASIGGSDILQLKPASVS</sequence>
<dbReference type="EMBL" id="JAZGQO010000018">
    <property type="protein sequence ID" value="KAK6167801.1"/>
    <property type="molecule type" value="Genomic_DNA"/>
</dbReference>
<keyword evidence="5" id="KW-0805">Transcription regulation</keyword>
<proteinExistence type="predicted"/>
<keyword evidence="2" id="KW-0479">Metal-binding</keyword>
<keyword evidence="4" id="KW-0862">Zinc</keyword>
<gene>
    <name evidence="12" type="ORF">SNE40_021743</name>
</gene>
<feature type="domain" description="GATA-type" evidence="11">
    <location>
        <begin position="432"/>
        <end position="485"/>
    </location>
</feature>
<feature type="compositionally biased region" description="Basic and acidic residues" evidence="10">
    <location>
        <begin position="23"/>
        <end position="37"/>
    </location>
</feature>
<feature type="domain" description="GATA-type" evidence="11">
    <location>
        <begin position="360"/>
        <end position="419"/>
    </location>
</feature>
<keyword evidence="13" id="KW-1185">Reference proteome</keyword>
<name>A0AAN8GCW8_PATCE</name>
<evidence type="ECO:0000256" key="4">
    <source>
        <dbReference type="ARBA" id="ARBA00022833"/>
    </source>
</evidence>
<feature type="compositionally biased region" description="Polar residues" evidence="10">
    <location>
        <begin position="285"/>
        <end position="321"/>
    </location>
</feature>
<feature type="region of interest" description="Disordered" evidence="10">
    <location>
        <begin position="1"/>
        <end position="114"/>
    </location>
</feature>
<dbReference type="PROSITE" id="PS50114">
    <property type="entry name" value="GATA_ZN_FINGER_2"/>
    <property type="match status" value="2"/>
</dbReference>
<organism evidence="12 13">
    <name type="scientific">Patella caerulea</name>
    <name type="common">Rayed Mediterranean limpet</name>
    <dbReference type="NCBI Taxonomy" id="87958"/>
    <lineage>
        <taxon>Eukaryota</taxon>
        <taxon>Metazoa</taxon>
        <taxon>Spiralia</taxon>
        <taxon>Lophotrochozoa</taxon>
        <taxon>Mollusca</taxon>
        <taxon>Gastropoda</taxon>
        <taxon>Patellogastropoda</taxon>
        <taxon>Patelloidea</taxon>
        <taxon>Patellidae</taxon>
        <taxon>Patella</taxon>
    </lineage>
</organism>
<dbReference type="PRINTS" id="PR00619">
    <property type="entry name" value="GATAZNFINGER"/>
</dbReference>
<evidence type="ECO:0000256" key="9">
    <source>
        <dbReference type="PROSITE-ProRule" id="PRU00094"/>
    </source>
</evidence>
<dbReference type="GO" id="GO:0000978">
    <property type="term" value="F:RNA polymerase II cis-regulatory region sequence-specific DNA binding"/>
    <property type="evidence" value="ECO:0007669"/>
    <property type="project" value="TreeGrafter"/>
</dbReference>
<evidence type="ECO:0000313" key="13">
    <source>
        <dbReference type="Proteomes" id="UP001347796"/>
    </source>
</evidence>
<dbReference type="SUPFAM" id="SSF57716">
    <property type="entry name" value="Glucocorticoid receptor-like (DNA-binding domain)"/>
    <property type="match status" value="2"/>
</dbReference>
<feature type="compositionally biased region" description="Low complexity" evidence="10">
    <location>
        <begin position="101"/>
        <end position="114"/>
    </location>
</feature>
<feature type="compositionally biased region" description="Basic and acidic residues" evidence="10">
    <location>
        <begin position="498"/>
        <end position="509"/>
    </location>
</feature>
<keyword evidence="8" id="KW-0539">Nucleus</keyword>
<feature type="region of interest" description="Disordered" evidence="10">
    <location>
        <begin position="273"/>
        <end position="321"/>
    </location>
</feature>
<feature type="compositionally biased region" description="Basic and acidic residues" evidence="10">
    <location>
        <begin position="48"/>
        <end position="57"/>
    </location>
</feature>
<feature type="compositionally biased region" description="Polar residues" evidence="10">
    <location>
        <begin position="399"/>
        <end position="413"/>
    </location>
</feature>
<dbReference type="GO" id="GO:0000981">
    <property type="term" value="F:DNA-binding transcription factor activity, RNA polymerase II-specific"/>
    <property type="evidence" value="ECO:0007669"/>
    <property type="project" value="TreeGrafter"/>
</dbReference>
<feature type="compositionally biased region" description="Basic residues" evidence="10">
    <location>
        <begin position="484"/>
        <end position="493"/>
    </location>
</feature>
<reference evidence="12 13" key="1">
    <citation type="submission" date="2024-01" db="EMBL/GenBank/DDBJ databases">
        <title>The genome of the rayed Mediterranean limpet Patella caerulea (Linnaeus, 1758).</title>
        <authorList>
            <person name="Anh-Thu Weber A."/>
            <person name="Halstead-Nussloch G."/>
        </authorList>
    </citation>
    <scope>NUCLEOTIDE SEQUENCE [LARGE SCALE GENOMIC DNA]</scope>
    <source>
        <strain evidence="12">AATW-2023a</strain>
        <tissue evidence="12">Whole specimen</tissue>
    </source>
</reference>
<evidence type="ECO:0000256" key="1">
    <source>
        <dbReference type="ARBA" id="ARBA00004123"/>
    </source>
</evidence>
<evidence type="ECO:0000256" key="6">
    <source>
        <dbReference type="ARBA" id="ARBA00023125"/>
    </source>
</evidence>
<evidence type="ECO:0000256" key="8">
    <source>
        <dbReference type="ARBA" id="ARBA00023242"/>
    </source>
</evidence>
<feature type="region of interest" description="Disordered" evidence="10">
    <location>
        <begin position="399"/>
        <end position="429"/>
    </location>
</feature>
<feature type="compositionally biased region" description="Polar residues" evidence="10">
    <location>
        <begin position="337"/>
        <end position="347"/>
    </location>
</feature>